<evidence type="ECO:0000313" key="3">
    <source>
        <dbReference type="EMBL" id="QKE27392.1"/>
    </source>
</evidence>
<organism evidence="3 4">
    <name type="scientific">Arcobacter acticola</name>
    <dbReference type="NCBI Taxonomy" id="1849015"/>
    <lineage>
        <taxon>Bacteria</taxon>
        <taxon>Pseudomonadati</taxon>
        <taxon>Campylobacterota</taxon>
        <taxon>Epsilonproteobacteria</taxon>
        <taxon>Campylobacterales</taxon>
        <taxon>Arcobacteraceae</taxon>
        <taxon>Arcobacter</taxon>
    </lineage>
</organism>
<dbReference type="EMBL" id="CP042652">
    <property type="protein sequence ID" value="QKE27392.1"/>
    <property type="molecule type" value="Genomic_DNA"/>
</dbReference>
<accession>A0A6M8EBL2</accession>
<dbReference type="RefSeq" id="WP_172124058.1">
    <property type="nucleotide sequence ID" value="NZ_CP042652.1"/>
</dbReference>
<reference evidence="3 4" key="1">
    <citation type="submission" date="2019-08" db="EMBL/GenBank/DDBJ databases">
        <title>Complete genome sequence of Arcobacter acticola.</title>
        <authorList>
            <person name="Miller W."/>
        </authorList>
    </citation>
    <scope>NUCLEOTIDE SEQUENCE [LARGE SCALE GENOMIC DNA]</scope>
    <source>
        <strain evidence="3 4">KCTC 52212</strain>
    </source>
</reference>
<evidence type="ECO:0000313" key="4">
    <source>
        <dbReference type="Proteomes" id="UP000503483"/>
    </source>
</evidence>
<keyword evidence="2" id="KW-0732">Signal</keyword>
<evidence type="ECO:0000256" key="1">
    <source>
        <dbReference type="SAM" id="Coils"/>
    </source>
</evidence>
<dbReference type="Proteomes" id="UP000503483">
    <property type="component" value="Chromosome"/>
</dbReference>
<keyword evidence="1" id="KW-0175">Coiled coil</keyword>
<feature type="signal peptide" evidence="2">
    <location>
        <begin position="1"/>
        <end position="24"/>
    </location>
</feature>
<sequence length="67" mass="7661">MKKSSILIISLFTIFLLSGCTSKAQTDIIDSNSKDINDLMKTLIQKEKDINELNKKLENCKEQKTKK</sequence>
<dbReference type="AlphaFoldDB" id="A0A6M8EBL2"/>
<dbReference type="PROSITE" id="PS51257">
    <property type="entry name" value="PROKAR_LIPOPROTEIN"/>
    <property type="match status" value="1"/>
</dbReference>
<evidence type="ECO:0008006" key="5">
    <source>
        <dbReference type="Google" id="ProtNLM"/>
    </source>
</evidence>
<feature type="chain" id="PRO_5027002417" description="Lipoprotein" evidence="2">
    <location>
        <begin position="25"/>
        <end position="67"/>
    </location>
</feature>
<name>A0A6M8EBL2_9BACT</name>
<protein>
    <recommendedName>
        <fullName evidence="5">Lipoprotein</fullName>
    </recommendedName>
</protein>
<feature type="coiled-coil region" evidence="1">
    <location>
        <begin position="36"/>
        <end position="63"/>
    </location>
</feature>
<dbReference type="KEGG" id="paco:AACT_0159"/>
<keyword evidence="4" id="KW-1185">Reference proteome</keyword>
<gene>
    <name evidence="3" type="ORF">AACT_0159</name>
</gene>
<proteinExistence type="predicted"/>
<evidence type="ECO:0000256" key="2">
    <source>
        <dbReference type="SAM" id="SignalP"/>
    </source>
</evidence>